<feature type="compositionally biased region" description="Basic and acidic residues" evidence="1">
    <location>
        <begin position="26"/>
        <end position="39"/>
    </location>
</feature>
<accession>A0A6J4T6C6</accession>
<evidence type="ECO:0000313" key="2">
    <source>
        <dbReference type="EMBL" id="CAA9515019.1"/>
    </source>
</evidence>
<reference evidence="2" key="1">
    <citation type="submission" date="2020-02" db="EMBL/GenBank/DDBJ databases">
        <authorList>
            <person name="Meier V. D."/>
        </authorList>
    </citation>
    <scope>NUCLEOTIDE SEQUENCE</scope>
    <source>
        <strain evidence="2">AVDCRST_MAG17</strain>
    </source>
</reference>
<dbReference type="EMBL" id="CADCVV010000183">
    <property type="protein sequence ID" value="CAA9515019.1"/>
    <property type="molecule type" value="Genomic_DNA"/>
</dbReference>
<gene>
    <name evidence="2" type="ORF">AVDCRST_MAG17-2224</name>
</gene>
<feature type="non-terminal residue" evidence="2">
    <location>
        <position position="1"/>
    </location>
</feature>
<sequence>NDDQRRDEPGRDGRGAKRARGRALPPRRDEACAQDDRVLGLRRSPGRALGRRDSHRRVRRGSRLAVHHHPRRRLHDQSRYREVPTRSWPRGRDQGLLQDHGVHRVRGDGGAGGATVGERV</sequence>
<feature type="compositionally biased region" description="Basic residues" evidence="1">
    <location>
        <begin position="53"/>
        <end position="74"/>
    </location>
</feature>
<protein>
    <submittedName>
        <fullName evidence="2">Uncharacterized protein</fullName>
    </submittedName>
</protein>
<feature type="non-terminal residue" evidence="2">
    <location>
        <position position="120"/>
    </location>
</feature>
<proteinExistence type="predicted"/>
<dbReference type="AlphaFoldDB" id="A0A6J4T6C6"/>
<evidence type="ECO:0000256" key="1">
    <source>
        <dbReference type="SAM" id="MobiDB-lite"/>
    </source>
</evidence>
<feature type="compositionally biased region" description="Basic and acidic residues" evidence="1">
    <location>
        <begin position="75"/>
        <end position="84"/>
    </location>
</feature>
<feature type="compositionally biased region" description="Gly residues" evidence="1">
    <location>
        <begin position="108"/>
        <end position="120"/>
    </location>
</feature>
<feature type="compositionally biased region" description="Basic and acidic residues" evidence="1">
    <location>
        <begin position="1"/>
        <end position="15"/>
    </location>
</feature>
<name>A0A6J4T6C6_9ACTN</name>
<organism evidence="2">
    <name type="scientific">uncultured Solirubrobacterales bacterium</name>
    <dbReference type="NCBI Taxonomy" id="768556"/>
    <lineage>
        <taxon>Bacteria</taxon>
        <taxon>Bacillati</taxon>
        <taxon>Actinomycetota</taxon>
        <taxon>Thermoleophilia</taxon>
        <taxon>Solirubrobacterales</taxon>
        <taxon>environmental samples</taxon>
    </lineage>
</organism>
<feature type="region of interest" description="Disordered" evidence="1">
    <location>
        <begin position="1"/>
        <end position="120"/>
    </location>
</feature>